<sequence length="120" mass="13309">MAVNSSFSVGDVVVIERKRRPWRLTTVQSIQGDLLQVNGGHLYSASTGWRLDATHGKSERVTPLTPARMDYLQLVQFQKAVIGLDITRVPPERIARLAELAKAFSEALQTDFTPNDTDTA</sequence>
<dbReference type="Proteomes" id="UP000010467">
    <property type="component" value="Chromosome"/>
</dbReference>
<accession>K9ZY64</accession>
<gene>
    <name evidence="1" type="ordered locus">Deipe_0982</name>
</gene>
<dbReference type="STRING" id="937777.Deipe_0982"/>
<dbReference type="KEGG" id="dpd:Deipe_0982"/>
<proteinExistence type="predicted"/>
<reference evidence="2" key="1">
    <citation type="submission" date="2012-03" db="EMBL/GenBank/DDBJ databases">
        <title>Complete sequence of chromosome of Deinococcus peraridilitoris DSM 19664.</title>
        <authorList>
            <person name="Lucas S."/>
            <person name="Copeland A."/>
            <person name="Lapidus A."/>
            <person name="Glavina del Rio T."/>
            <person name="Dalin E."/>
            <person name="Tice H."/>
            <person name="Bruce D."/>
            <person name="Goodwin L."/>
            <person name="Pitluck S."/>
            <person name="Peters L."/>
            <person name="Mikhailova N."/>
            <person name="Lu M."/>
            <person name="Kyrpides N."/>
            <person name="Mavromatis K."/>
            <person name="Ivanova N."/>
            <person name="Brettin T."/>
            <person name="Detter J.C."/>
            <person name="Han C."/>
            <person name="Larimer F."/>
            <person name="Land M."/>
            <person name="Hauser L."/>
            <person name="Markowitz V."/>
            <person name="Cheng J.-F."/>
            <person name="Hugenholtz P."/>
            <person name="Woyke T."/>
            <person name="Wu D."/>
            <person name="Pukall R."/>
            <person name="Steenblock K."/>
            <person name="Brambilla E."/>
            <person name="Klenk H.-P."/>
            <person name="Eisen J.A."/>
        </authorList>
    </citation>
    <scope>NUCLEOTIDE SEQUENCE [LARGE SCALE GENOMIC DNA]</scope>
    <source>
        <strain evidence="2">DSM 19664 / LMG 22246 / CIP 109416 / KR-200</strain>
    </source>
</reference>
<dbReference type="PATRIC" id="fig|937777.3.peg.985"/>
<evidence type="ECO:0000313" key="2">
    <source>
        <dbReference type="Proteomes" id="UP000010467"/>
    </source>
</evidence>
<name>K9ZY64_DEIPD</name>
<dbReference type="OrthoDB" id="76781at2"/>
<evidence type="ECO:0000313" key="1">
    <source>
        <dbReference type="EMBL" id="AFZ66546.1"/>
    </source>
</evidence>
<dbReference type="RefSeq" id="WP_015234856.1">
    <property type="nucleotide sequence ID" value="NC_019793.1"/>
</dbReference>
<dbReference type="AlphaFoldDB" id="K9ZY64"/>
<dbReference type="EMBL" id="CP003382">
    <property type="protein sequence ID" value="AFZ66546.1"/>
    <property type="molecule type" value="Genomic_DNA"/>
</dbReference>
<organism evidence="1 2">
    <name type="scientific">Deinococcus peraridilitoris (strain DSM 19664 / LMG 22246 / CIP 109416 / KR-200)</name>
    <dbReference type="NCBI Taxonomy" id="937777"/>
    <lineage>
        <taxon>Bacteria</taxon>
        <taxon>Thermotogati</taxon>
        <taxon>Deinococcota</taxon>
        <taxon>Deinococci</taxon>
        <taxon>Deinococcales</taxon>
        <taxon>Deinococcaceae</taxon>
        <taxon>Deinococcus</taxon>
    </lineage>
</organism>
<dbReference type="HOGENOM" id="CLU_163222_0_0_0"/>
<protein>
    <submittedName>
        <fullName evidence="1">Uncharacterized protein</fullName>
    </submittedName>
</protein>
<keyword evidence="2" id="KW-1185">Reference proteome</keyword>